<dbReference type="InterPro" id="IPR036291">
    <property type="entry name" value="NAD(P)-bd_dom_sf"/>
</dbReference>
<gene>
    <name evidence="2" type="ORF">SAMN04488068_2255</name>
</gene>
<dbReference type="PANTHER" id="PTHR42760">
    <property type="entry name" value="SHORT-CHAIN DEHYDROGENASES/REDUCTASES FAMILY MEMBER"/>
    <property type="match status" value="1"/>
</dbReference>
<dbReference type="OrthoDB" id="20590at2"/>
<dbReference type="NCBIfam" id="NF005853">
    <property type="entry name" value="PRK07774.1"/>
    <property type="match status" value="1"/>
</dbReference>
<name>A0A1M5PQW3_9GAMM</name>
<evidence type="ECO:0000313" key="3">
    <source>
        <dbReference type="Proteomes" id="UP000199758"/>
    </source>
</evidence>
<evidence type="ECO:0000313" key="2">
    <source>
        <dbReference type="EMBL" id="SHH04112.1"/>
    </source>
</evidence>
<dbReference type="PANTHER" id="PTHR42760:SF40">
    <property type="entry name" value="3-OXOACYL-[ACYL-CARRIER-PROTEIN] REDUCTASE, CHLOROPLASTIC"/>
    <property type="match status" value="1"/>
</dbReference>
<dbReference type="STRING" id="490188.SAMN04488068_2255"/>
<dbReference type="SUPFAM" id="SSF51735">
    <property type="entry name" value="NAD(P)-binding Rossmann-fold domains"/>
    <property type="match status" value="1"/>
</dbReference>
<keyword evidence="3" id="KW-1185">Reference proteome</keyword>
<dbReference type="RefSeq" id="WP_072897623.1">
    <property type="nucleotide sequence ID" value="NZ_FQWZ01000005.1"/>
</dbReference>
<organism evidence="2 3">
    <name type="scientific">Hydrocarboniphaga daqingensis</name>
    <dbReference type="NCBI Taxonomy" id="490188"/>
    <lineage>
        <taxon>Bacteria</taxon>
        <taxon>Pseudomonadati</taxon>
        <taxon>Pseudomonadota</taxon>
        <taxon>Gammaproteobacteria</taxon>
        <taxon>Nevskiales</taxon>
        <taxon>Nevskiaceae</taxon>
        <taxon>Hydrocarboniphaga</taxon>
    </lineage>
</organism>
<dbReference type="Proteomes" id="UP000199758">
    <property type="component" value="Unassembled WGS sequence"/>
</dbReference>
<dbReference type="CDD" id="cd05233">
    <property type="entry name" value="SDR_c"/>
    <property type="match status" value="1"/>
</dbReference>
<dbReference type="PRINTS" id="PR00080">
    <property type="entry name" value="SDRFAMILY"/>
</dbReference>
<sequence>MNWKGKVAVVTGAAQGIGEGYANGLAALGASVVVADIDRERGERVAAQLQRDGHDALFVVVDVGSETSAAALVETVKARYGRIDYLVNNAALFGKLDFNPLMSVDLGYLNKVISVNMLGAVVMTRACVPLMASGSAIVNQSSTAAWMNMDYYSFTKLATNGITCVLARELGPKGIRVNAIAPGPTDTQALRDKVPQAYIDMMVAQMPLARLGTPQDLLKALAFLLSDDAGWITGLVMNVDGGQLMRA</sequence>
<dbReference type="Gene3D" id="3.40.50.720">
    <property type="entry name" value="NAD(P)-binding Rossmann-like Domain"/>
    <property type="match status" value="1"/>
</dbReference>
<dbReference type="InterPro" id="IPR002347">
    <property type="entry name" value="SDR_fam"/>
</dbReference>
<dbReference type="NCBIfam" id="NF005559">
    <property type="entry name" value="PRK07231.1"/>
    <property type="match status" value="1"/>
</dbReference>
<dbReference type="PRINTS" id="PR00081">
    <property type="entry name" value="GDHRDH"/>
</dbReference>
<protein>
    <submittedName>
        <fullName evidence="2">NAD(P)-dependent dehydrogenase, short-chain alcohol dehydrogenase family</fullName>
    </submittedName>
</protein>
<accession>A0A1M5PQW3</accession>
<dbReference type="GO" id="GO:0016616">
    <property type="term" value="F:oxidoreductase activity, acting on the CH-OH group of donors, NAD or NADP as acceptor"/>
    <property type="evidence" value="ECO:0007669"/>
    <property type="project" value="TreeGrafter"/>
</dbReference>
<dbReference type="Pfam" id="PF13561">
    <property type="entry name" value="adh_short_C2"/>
    <property type="match status" value="1"/>
</dbReference>
<evidence type="ECO:0000256" key="1">
    <source>
        <dbReference type="ARBA" id="ARBA00006484"/>
    </source>
</evidence>
<dbReference type="FunFam" id="3.40.50.720:FF:000084">
    <property type="entry name" value="Short-chain dehydrogenase reductase"/>
    <property type="match status" value="1"/>
</dbReference>
<reference evidence="2 3" key="1">
    <citation type="submission" date="2016-11" db="EMBL/GenBank/DDBJ databases">
        <authorList>
            <person name="Jaros S."/>
            <person name="Januszkiewicz K."/>
            <person name="Wedrychowicz H."/>
        </authorList>
    </citation>
    <scope>NUCLEOTIDE SEQUENCE [LARGE SCALE GENOMIC DNA]</scope>
    <source>
        <strain evidence="2 3">CGMCC 1.7049</strain>
    </source>
</reference>
<dbReference type="AlphaFoldDB" id="A0A1M5PQW3"/>
<comment type="similarity">
    <text evidence="1">Belongs to the short-chain dehydrogenases/reductases (SDR) family.</text>
</comment>
<dbReference type="EMBL" id="FQWZ01000005">
    <property type="protein sequence ID" value="SHH04112.1"/>
    <property type="molecule type" value="Genomic_DNA"/>
</dbReference>
<proteinExistence type="inferred from homology"/>
<dbReference type="GO" id="GO:0030497">
    <property type="term" value="P:fatty acid elongation"/>
    <property type="evidence" value="ECO:0007669"/>
    <property type="project" value="TreeGrafter"/>
</dbReference>